<dbReference type="PANTHER" id="PTHR47519">
    <property type="entry name" value="NUCLEAR HORMONE RECEPTOR FAMILY MEMBER NHR-31-RELATED"/>
    <property type="match status" value="1"/>
</dbReference>
<reference evidence="7" key="1">
    <citation type="submission" date="2022-11" db="UniProtKB">
        <authorList>
            <consortium name="WormBaseParasite"/>
        </authorList>
    </citation>
    <scope>IDENTIFICATION</scope>
</reference>
<dbReference type="WBParaSite" id="scaffold4926_cov286.g8825">
    <property type="protein sequence ID" value="scaffold4926_cov286.g8825"/>
    <property type="gene ID" value="scaffold4926_cov286.g8825"/>
</dbReference>
<feature type="domain" description="NR LBD" evidence="5">
    <location>
        <begin position="71"/>
        <end position="317"/>
    </location>
</feature>
<feature type="region of interest" description="Disordered" evidence="4">
    <location>
        <begin position="782"/>
        <end position="837"/>
    </location>
</feature>
<dbReference type="InterPro" id="IPR052496">
    <property type="entry name" value="Orphan_Nuclear_Rcpt"/>
</dbReference>
<protein>
    <submittedName>
        <fullName evidence="7">NR LBD domain-containing protein</fullName>
    </submittedName>
</protein>
<keyword evidence="2" id="KW-0804">Transcription</keyword>
<dbReference type="SUPFAM" id="SSF48508">
    <property type="entry name" value="Nuclear receptor ligand-binding domain"/>
    <property type="match status" value="1"/>
</dbReference>
<keyword evidence="1" id="KW-0805">Transcription regulation</keyword>
<dbReference type="PROSITE" id="PS51843">
    <property type="entry name" value="NR_LBD"/>
    <property type="match status" value="1"/>
</dbReference>
<evidence type="ECO:0000256" key="3">
    <source>
        <dbReference type="ARBA" id="ARBA00023170"/>
    </source>
</evidence>
<proteinExistence type="predicted"/>
<evidence type="ECO:0000313" key="6">
    <source>
        <dbReference type="Proteomes" id="UP000887561"/>
    </source>
</evidence>
<sequence>MDPKAVRPDRDAAGRTHPVRRRMSRNLLNGTNNNINEVVVVGGEQEIIADSSGNNGVGAADAEWVRKLPVEMRTLLMQIMNIDVMIQHGDTQESPDNLYPLPFTSLRQMFEDPTCLDGKRTEIRYEHYRQVEPKELTYLAHRRLIAAVDTIDHLCALMDLHNIRDKITNNRDILCLCNYGYVPRGAHLTYSEPYHFANRIVDRALDELVEPFRTFNFKEREIVLMKAIVALNPYLPSLSTEAAEQIADFRDRLQETLYNVVRESHPKEVASSRFGNLLLFLPNIMILGSIMIENLQFLHSFGSHCGGIGPLLGELLEEECEENIQDCVGCGDDLLSLSSGENNDGSMCHSQSTGSITSQFGNTSTKSCEDITMLQQHFQQHQQYSAPNLMGSSSSIPNEINKSNDRLVALPSVDSDPDYNITLTAESLKQQGIQQQMEVPPDYWATVYRNGQLEFGRSVDELITFLPELNSYIGYWIEDNLNTKQRIEGYGHVSIVNTDPPRFCGNFASFHTNKSKNICGGFRVLACKKSRNRKKNPLNDDNWVYGSSKLSEKVAIAVNPNNGKLIRFSFANKPLEYRENPLIDNGNYYFEMDYERNIEERHNDRDNVGNVQDRRTAFAAPTNNILRPQQKQPFNSIALNGENKQFFKIHYRDGIQKAIFDETQRRAPPDFEESNDIAGRNFDIYDDLSLVEPHRESSIFVPLIYRNETSSEEASNEKKKLFLTLKPQKVQQTVRPLVAPELIGRQQISVRTTSPRPTTPIIGRPPSQQTFAQLVPSQTVLPIQPTTIRPLPQPSRRPPPQQPQFPQQGFQQQSRFISTPPTTQQTSFQTSNNPIPNENIASIRTGVCKQSIFYTTQQVTGVDILKAYTHFAVVVSVDQCARTCHEFNCEVAILDPNTRHCQFNPSTAFRLSSECPQWPNPLYRNNAVLGTELIRIQCITCQRKKKRVVFLPNAQRLPPLAFANLPSPNFNNQQQQTFNLRHPQFPQFNENNQNSDSSIQRVANAVKTTNSNSFGKKPLIRPPITAMGRRTELVRDGFHKINRLIKSVEEYFDLENDNSNDEIIKRNETLNDGNVIQRPIIEKKNFRIKEVTSWREGHPQGDGFSPLKINPLRNWRRPPIVKNNFEEINNNNNPLFPLQPIFHSTDSLLLKRVDGGITAANEFSLFRRRRTKRERLFN</sequence>
<feature type="compositionally biased region" description="Low complexity" evidence="4">
    <location>
        <begin position="804"/>
        <end position="834"/>
    </location>
</feature>
<keyword evidence="6" id="KW-1185">Reference proteome</keyword>
<dbReference type="Pfam" id="PF00104">
    <property type="entry name" value="Hormone_recep"/>
    <property type="match status" value="1"/>
</dbReference>
<feature type="compositionally biased region" description="Pro residues" evidence="4">
    <location>
        <begin position="791"/>
        <end position="803"/>
    </location>
</feature>
<dbReference type="InterPro" id="IPR035500">
    <property type="entry name" value="NHR-like_dom_sf"/>
</dbReference>
<dbReference type="InterPro" id="IPR000536">
    <property type="entry name" value="Nucl_hrmn_rcpt_lig-bd"/>
</dbReference>
<feature type="compositionally biased region" description="Basic and acidic residues" evidence="4">
    <location>
        <begin position="1"/>
        <end position="14"/>
    </location>
</feature>
<evidence type="ECO:0000256" key="4">
    <source>
        <dbReference type="SAM" id="MobiDB-lite"/>
    </source>
</evidence>
<feature type="region of interest" description="Disordered" evidence="4">
    <location>
        <begin position="1"/>
        <end position="27"/>
    </location>
</feature>
<accession>A0A915MTE2</accession>
<evidence type="ECO:0000259" key="5">
    <source>
        <dbReference type="PROSITE" id="PS51843"/>
    </source>
</evidence>
<name>A0A915MTE2_MELJA</name>
<dbReference type="SMART" id="SM00430">
    <property type="entry name" value="HOLI"/>
    <property type="match status" value="1"/>
</dbReference>
<dbReference type="Gene3D" id="1.10.565.10">
    <property type="entry name" value="Retinoid X Receptor"/>
    <property type="match status" value="1"/>
</dbReference>
<evidence type="ECO:0000256" key="2">
    <source>
        <dbReference type="ARBA" id="ARBA00023163"/>
    </source>
</evidence>
<dbReference type="PANTHER" id="PTHR47519:SF4">
    <property type="entry name" value="NUCLEAR HORMONE RECEPTOR FAMILY"/>
    <property type="match status" value="1"/>
</dbReference>
<dbReference type="Proteomes" id="UP000887561">
    <property type="component" value="Unplaced"/>
</dbReference>
<keyword evidence="3" id="KW-0675">Receptor</keyword>
<dbReference type="AlphaFoldDB" id="A0A915MTE2"/>
<evidence type="ECO:0000313" key="7">
    <source>
        <dbReference type="WBParaSite" id="scaffold4926_cov286.g8825"/>
    </source>
</evidence>
<organism evidence="6 7">
    <name type="scientific">Meloidogyne javanica</name>
    <name type="common">Root-knot nematode worm</name>
    <dbReference type="NCBI Taxonomy" id="6303"/>
    <lineage>
        <taxon>Eukaryota</taxon>
        <taxon>Metazoa</taxon>
        <taxon>Ecdysozoa</taxon>
        <taxon>Nematoda</taxon>
        <taxon>Chromadorea</taxon>
        <taxon>Rhabditida</taxon>
        <taxon>Tylenchina</taxon>
        <taxon>Tylenchomorpha</taxon>
        <taxon>Tylenchoidea</taxon>
        <taxon>Meloidogynidae</taxon>
        <taxon>Meloidogyninae</taxon>
        <taxon>Meloidogyne</taxon>
        <taxon>Meloidogyne incognita group</taxon>
    </lineage>
</organism>
<evidence type="ECO:0000256" key="1">
    <source>
        <dbReference type="ARBA" id="ARBA00023015"/>
    </source>
</evidence>